<dbReference type="RefSeq" id="XP_004999005.1">
    <property type="nucleotide sequence ID" value="XM_004998948.1"/>
</dbReference>
<dbReference type="GeneID" id="16067574"/>
<name>F2TWJ0_SALR5</name>
<evidence type="ECO:0000313" key="1">
    <source>
        <dbReference type="EMBL" id="EGD72436.1"/>
    </source>
</evidence>
<proteinExistence type="predicted"/>
<accession>F2TWJ0</accession>
<gene>
    <name evidence="1" type="ORF">PTSG_00455</name>
</gene>
<sequence>MGSGSSLPEDQRASDVYTEKEIKTLVKQLKSIGCINNNVVNVDTFFAAFCLDDRPLVRDMVLAALGTDTPRASCPLPTFINSMGQVSSKASPSSRLALLASALGATEGQPPPWDRIEQHLRDTAFARLPQDIAEKELDTLKQEYEELSAVPDKLPTFAANIDLHMYTFDAIALREFGGVQGTR</sequence>
<reference evidence="1" key="1">
    <citation type="submission" date="2009-08" db="EMBL/GenBank/DDBJ databases">
        <title>Annotation of Salpingoeca rosetta.</title>
        <authorList>
            <consortium name="The Broad Institute Genome Sequencing Platform"/>
            <person name="Russ C."/>
            <person name="Cuomo C."/>
            <person name="Burger G."/>
            <person name="Gray M.W."/>
            <person name="Holland P.W.H."/>
            <person name="King N."/>
            <person name="Lang F.B.F."/>
            <person name="Roger A.J."/>
            <person name="Ruiz-Trillo I."/>
            <person name="Young S.K."/>
            <person name="Zeng Q."/>
            <person name="Gargeya S."/>
            <person name="Alvarado L."/>
            <person name="Berlin A."/>
            <person name="Chapman S.B."/>
            <person name="Chen Z."/>
            <person name="Freedman E."/>
            <person name="Gellesch M."/>
            <person name="Goldberg J."/>
            <person name="Griggs A."/>
            <person name="Gujja S."/>
            <person name="Heilman E."/>
            <person name="Heiman D."/>
            <person name="Howarth C."/>
            <person name="Mehta T."/>
            <person name="Neiman D."/>
            <person name="Pearson M."/>
            <person name="Roberts A."/>
            <person name="Saif S."/>
            <person name="Shea T."/>
            <person name="Shenoy N."/>
            <person name="Sisk P."/>
            <person name="Stolte C."/>
            <person name="Sykes S."/>
            <person name="White J."/>
            <person name="Yandava C."/>
            <person name="Haas B."/>
            <person name="Nusbaum C."/>
            <person name="Birren B."/>
        </authorList>
    </citation>
    <scope>NUCLEOTIDE SEQUENCE [LARGE SCALE GENOMIC DNA]</scope>
    <source>
        <strain evidence="1">ATCC 50818</strain>
    </source>
</reference>
<dbReference type="KEGG" id="sre:PTSG_00455"/>
<dbReference type="EMBL" id="GL832955">
    <property type="protein sequence ID" value="EGD72436.1"/>
    <property type="molecule type" value="Genomic_DNA"/>
</dbReference>
<keyword evidence="2" id="KW-1185">Reference proteome</keyword>
<dbReference type="InParanoid" id="F2TWJ0"/>
<dbReference type="Proteomes" id="UP000007799">
    <property type="component" value="Unassembled WGS sequence"/>
</dbReference>
<evidence type="ECO:0000313" key="2">
    <source>
        <dbReference type="Proteomes" id="UP000007799"/>
    </source>
</evidence>
<dbReference type="AlphaFoldDB" id="F2TWJ0"/>
<protein>
    <submittedName>
        <fullName evidence="1">Uncharacterized protein</fullName>
    </submittedName>
</protein>
<organism evidence="2">
    <name type="scientific">Salpingoeca rosetta (strain ATCC 50818 / BSB-021)</name>
    <dbReference type="NCBI Taxonomy" id="946362"/>
    <lineage>
        <taxon>Eukaryota</taxon>
        <taxon>Choanoflagellata</taxon>
        <taxon>Craspedida</taxon>
        <taxon>Salpingoecidae</taxon>
        <taxon>Salpingoeca</taxon>
    </lineage>
</organism>